<dbReference type="AlphaFoldDB" id="A0A1G8J8L5"/>
<reference evidence="1 2" key="1">
    <citation type="submission" date="2016-10" db="EMBL/GenBank/DDBJ databases">
        <authorList>
            <person name="de Groot N.N."/>
        </authorList>
    </citation>
    <scope>NUCLEOTIDE SEQUENCE [LARGE SCALE GENOMIC DNA]</scope>
    <source>
        <strain evidence="1 2">NLAE-zl-C57</strain>
    </source>
</reference>
<accession>A0A1G8J8L5</accession>
<evidence type="ECO:0000313" key="2">
    <source>
        <dbReference type="Proteomes" id="UP000181870"/>
    </source>
</evidence>
<name>A0A1G8J8L5_BACOV</name>
<sequence length="43" mass="5179">MYKEICLLNFQSIQKYNPRYATKAAFWGSLHYSISVIYQFNLQ</sequence>
<gene>
    <name evidence="1" type="ORF">SAMN05192582_103525</name>
</gene>
<proteinExistence type="predicted"/>
<organism evidence="1 2">
    <name type="scientific">Bacteroides ovatus</name>
    <dbReference type="NCBI Taxonomy" id="28116"/>
    <lineage>
        <taxon>Bacteria</taxon>
        <taxon>Pseudomonadati</taxon>
        <taxon>Bacteroidota</taxon>
        <taxon>Bacteroidia</taxon>
        <taxon>Bacteroidales</taxon>
        <taxon>Bacteroidaceae</taxon>
        <taxon>Bacteroides</taxon>
    </lineage>
</organism>
<evidence type="ECO:0000313" key="1">
    <source>
        <dbReference type="EMBL" id="SDI27575.1"/>
    </source>
</evidence>
<dbReference type="Proteomes" id="UP000181870">
    <property type="component" value="Unassembled WGS sequence"/>
</dbReference>
<dbReference type="KEGG" id="boa:Bovatus_01428"/>
<dbReference type="EMBL" id="FNDO01000035">
    <property type="protein sequence ID" value="SDI27575.1"/>
    <property type="molecule type" value="Genomic_DNA"/>
</dbReference>
<protein>
    <submittedName>
        <fullName evidence="1">Uncharacterized protein</fullName>
    </submittedName>
</protein>